<dbReference type="GO" id="GO:0009736">
    <property type="term" value="P:cytokinin-activated signaling pathway"/>
    <property type="evidence" value="ECO:0007669"/>
    <property type="project" value="UniProtKB-KW"/>
</dbReference>
<comment type="similarity">
    <text evidence="6">Belongs to the SOFL plant protein family.</text>
</comment>
<dbReference type="PANTHER" id="PTHR33347:SF27">
    <property type="entry name" value="PROTEIN SOB FIVE-LIKE 3-RELATED"/>
    <property type="match status" value="1"/>
</dbReference>
<organism evidence="8">
    <name type="scientific">Salix viminalis</name>
    <name type="common">Common osier</name>
    <name type="synonym">Basket willow</name>
    <dbReference type="NCBI Taxonomy" id="40686"/>
    <lineage>
        <taxon>Eukaryota</taxon>
        <taxon>Viridiplantae</taxon>
        <taxon>Streptophyta</taxon>
        <taxon>Embryophyta</taxon>
        <taxon>Tracheophyta</taxon>
        <taxon>Spermatophyta</taxon>
        <taxon>Magnoliopsida</taxon>
        <taxon>eudicotyledons</taxon>
        <taxon>Gunneridae</taxon>
        <taxon>Pentapetalae</taxon>
        <taxon>rosids</taxon>
        <taxon>fabids</taxon>
        <taxon>Malpighiales</taxon>
        <taxon>Salicaceae</taxon>
        <taxon>Saliceae</taxon>
        <taxon>Salix</taxon>
    </lineage>
</organism>
<reference evidence="8" key="1">
    <citation type="submission" date="2019-03" db="EMBL/GenBank/DDBJ databases">
        <authorList>
            <person name="Mank J."/>
            <person name="Almeida P."/>
        </authorList>
    </citation>
    <scope>NUCLEOTIDE SEQUENCE</scope>
    <source>
        <strain evidence="8">78183</strain>
    </source>
</reference>
<feature type="compositionally biased region" description="Basic and acidic residues" evidence="7">
    <location>
        <begin position="114"/>
        <end position="134"/>
    </location>
</feature>
<dbReference type="PANTHER" id="PTHR33347">
    <property type="entry name" value="OSJNBA0091C07.3 PROTEIN"/>
    <property type="match status" value="1"/>
</dbReference>
<accession>A0A6N2LJW1</accession>
<dbReference type="GO" id="GO:0005737">
    <property type="term" value="C:cytoplasm"/>
    <property type="evidence" value="ECO:0007669"/>
    <property type="project" value="UniProtKB-SubCell"/>
</dbReference>
<keyword evidence="4" id="KW-0932">Cytokinin signaling pathway</keyword>
<evidence type="ECO:0000256" key="1">
    <source>
        <dbReference type="ARBA" id="ARBA00004496"/>
    </source>
</evidence>
<dbReference type="GO" id="GO:0009691">
    <property type="term" value="P:cytokinin biosynthetic process"/>
    <property type="evidence" value="ECO:0007669"/>
    <property type="project" value="UniProtKB-KW"/>
</dbReference>
<evidence type="ECO:0000256" key="2">
    <source>
        <dbReference type="ARBA" id="ARBA00022490"/>
    </source>
</evidence>
<keyword evidence="5" id="KW-0539">Nucleus</keyword>
<evidence type="ECO:0000256" key="6">
    <source>
        <dbReference type="ARBA" id="ARBA00024199"/>
    </source>
</evidence>
<evidence type="ECO:0000256" key="7">
    <source>
        <dbReference type="SAM" id="MobiDB-lite"/>
    </source>
</evidence>
<protein>
    <submittedName>
        <fullName evidence="8">Uncharacterized protein</fullName>
    </submittedName>
</protein>
<keyword evidence="2" id="KW-0963">Cytoplasm</keyword>
<evidence type="ECO:0000256" key="3">
    <source>
        <dbReference type="ARBA" id="ARBA00022712"/>
    </source>
</evidence>
<name>A0A6N2LJW1_SALVM</name>
<evidence type="ECO:0000256" key="5">
    <source>
        <dbReference type="ARBA" id="ARBA00023242"/>
    </source>
</evidence>
<dbReference type="InterPro" id="IPR044670">
    <property type="entry name" value="SOFL"/>
</dbReference>
<keyword evidence="3" id="KW-0203">Cytokinin biosynthesis</keyword>
<dbReference type="AlphaFoldDB" id="A0A6N2LJW1"/>
<proteinExistence type="inferred from homology"/>
<gene>
    <name evidence="8" type="ORF">SVIM_LOCUS231499</name>
</gene>
<evidence type="ECO:0000256" key="4">
    <source>
        <dbReference type="ARBA" id="ARBA00022864"/>
    </source>
</evidence>
<feature type="compositionally biased region" description="Low complexity" evidence="7">
    <location>
        <begin position="9"/>
        <end position="19"/>
    </location>
</feature>
<comment type="subcellular location">
    <subcellularLocation>
        <location evidence="1">Cytoplasm</location>
    </subcellularLocation>
</comment>
<dbReference type="EMBL" id="CAADRP010001543">
    <property type="protein sequence ID" value="VFU40429.1"/>
    <property type="molecule type" value="Genomic_DNA"/>
</dbReference>
<evidence type="ECO:0000313" key="8">
    <source>
        <dbReference type="EMBL" id="VFU40429.1"/>
    </source>
</evidence>
<feature type="region of interest" description="Disordered" evidence="7">
    <location>
        <begin position="1"/>
        <end position="134"/>
    </location>
</feature>
<sequence>MDPYKHISGAEGCSSSESGWTMYLASPMQEDEDDEGSYDGGNNSEAAHMARYKNHYAAVEDEVSDDSMASDASSGPHHQNNHENGHGTVSFKHNKGGHFNLQSSSAKKPGKKDKKSDKNSAVKSRKLDSQRKHK</sequence>